<dbReference type="PANTHER" id="PTHR10947">
    <property type="entry name" value="PHENYLALANYL-TRNA SYNTHETASE BETA CHAIN AND LEUCINE-RICH REPEAT-CONTAINING PROTEIN 47"/>
    <property type="match status" value="1"/>
</dbReference>
<dbReference type="InterPro" id="IPR045060">
    <property type="entry name" value="Phe-tRNA-ligase_IIc_bsu"/>
</dbReference>
<dbReference type="EMBL" id="JAEFCI010012165">
    <property type="protein sequence ID" value="KAG5456166.1"/>
    <property type="molecule type" value="Genomic_DNA"/>
</dbReference>
<dbReference type="SUPFAM" id="SSF55681">
    <property type="entry name" value="Class II aaRS and biotin synthetases"/>
    <property type="match status" value="1"/>
</dbReference>
<dbReference type="PANTHER" id="PTHR10947:SF0">
    <property type="entry name" value="PHENYLALANINE--TRNA LIGASE BETA SUBUNIT"/>
    <property type="match status" value="1"/>
</dbReference>
<evidence type="ECO:0000313" key="4">
    <source>
        <dbReference type="EMBL" id="KAG5456166.1"/>
    </source>
</evidence>
<dbReference type="Proteomes" id="UP000673691">
    <property type="component" value="Unassembled WGS sequence"/>
</dbReference>
<comment type="subunit">
    <text evidence="1">Tetramer of two alpha and two beta subunits.</text>
</comment>
<sequence length="181" mass="20104">CSHDDNFANLRREDPGTEAVVLANPQTAEFQVVRTSLLPGLLKTLCHSKNVPLPLKLFEVSDVALKDEAAERRARNERRVAVVYSSKVAGFEIIHGLLHRLMQMLHTNLASATGSDEGYYIRESENPTYFPGRSADVFRRTSESSEGTLIGTFGTVHPEVLEKFDAAFPVAALEFNLEPFL</sequence>
<feature type="domain" description="Phenylalanyl tRNA synthetase beta chain core" evidence="3">
    <location>
        <begin position="3"/>
        <end position="177"/>
    </location>
</feature>
<dbReference type="Gene3D" id="3.30.930.10">
    <property type="entry name" value="Bira Bifunctional Protein, Domain 2"/>
    <property type="match status" value="1"/>
</dbReference>
<evidence type="ECO:0000256" key="1">
    <source>
        <dbReference type="ARBA" id="ARBA00011209"/>
    </source>
</evidence>
<dbReference type="FunFam" id="3.30.930.10:FF:000059">
    <property type="entry name" value="phenylalanine--tRNA ligase beta subunit"/>
    <property type="match status" value="1"/>
</dbReference>
<feature type="non-terminal residue" evidence="4">
    <location>
        <position position="1"/>
    </location>
</feature>
<proteinExistence type="predicted"/>
<evidence type="ECO:0000313" key="5">
    <source>
        <dbReference type="Proteomes" id="UP000673691"/>
    </source>
</evidence>
<name>A0A8H7ZN50_9FUNG</name>
<dbReference type="GO" id="GO:0006432">
    <property type="term" value="P:phenylalanyl-tRNA aminoacylation"/>
    <property type="evidence" value="ECO:0007669"/>
    <property type="project" value="InterPro"/>
</dbReference>
<dbReference type="InterPro" id="IPR045864">
    <property type="entry name" value="aa-tRNA-synth_II/BPL/LPL"/>
</dbReference>
<keyword evidence="5" id="KW-1185">Reference proteome</keyword>
<evidence type="ECO:0000259" key="3">
    <source>
        <dbReference type="Pfam" id="PF17759"/>
    </source>
</evidence>
<dbReference type="InterPro" id="IPR041616">
    <property type="entry name" value="PheRS_beta_core"/>
</dbReference>
<protein>
    <recommendedName>
        <fullName evidence="3">Phenylalanyl tRNA synthetase beta chain core domain-containing protein</fullName>
    </recommendedName>
</protein>
<accession>A0A8H7ZN50</accession>
<comment type="caution">
    <text evidence="4">The sequence shown here is derived from an EMBL/GenBank/DDBJ whole genome shotgun (WGS) entry which is preliminary data.</text>
</comment>
<reference evidence="4 5" key="1">
    <citation type="journal article" name="Sci. Rep.">
        <title>Genome-scale phylogenetic analyses confirm Olpidium as the closest living zoosporic fungus to the non-flagellated, terrestrial fungi.</title>
        <authorList>
            <person name="Chang Y."/>
            <person name="Rochon D."/>
            <person name="Sekimoto S."/>
            <person name="Wang Y."/>
            <person name="Chovatia M."/>
            <person name="Sandor L."/>
            <person name="Salamov A."/>
            <person name="Grigoriev I.V."/>
            <person name="Stajich J.E."/>
            <person name="Spatafora J.W."/>
        </authorList>
    </citation>
    <scope>NUCLEOTIDE SEQUENCE [LARGE SCALE GENOMIC DNA]</scope>
    <source>
        <strain evidence="4">S191</strain>
    </source>
</reference>
<dbReference type="AlphaFoldDB" id="A0A8H7ZN50"/>
<dbReference type="GO" id="GO:0009328">
    <property type="term" value="C:phenylalanine-tRNA ligase complex"/>
    <property type="evidence" value="ECO:0007669"/>
    <property type="project" value="TreeGrafter"/>
</dbReference>
<gene>
    <name evidence="4" type="ORF">BJ554DRAFT_4168</name>
</gene>
<organism evidence="4 5">
    <name type="scientific">Olpidium bornovanus</name>
    <dbReference type="NCBI Taxonomy" id="278681"/>
    <lineage>
        <taxon>Eukaryota</taxon>
        <taxon>Fungi</taxon>
        <taxon>Fungi incertae sedis</taxon>
        <taxon>Olpidiomycota</taxon>
        <taxon>Olpidiomycotina</taxon>
        <taxon>Olpidiomycetes</taxon>
        <taxon>Olpidiales</taxon>
        <taxon>Olpidiaceae</taxon>
        <taxon>Olpidium</taxon>
    </lineage>
</organism>
<comment type="catalytic activity">
    <reaction evidence="2">
        <text>tRNA(Phe) + L-phenylalanine + ATP = L-phenylalanyl-tRNA(Phe) + AMP + diphosphate + H(+)</text>
        <dbReference type="Rhea" id="RHEA:19413"/>
        <dbReference type="Rhea" id="RHEA-COMP:9668"/>
        <dbReference type="Rhea" id="RHEA-COMP:9699"/>
        <dbReference type="ChEBI" id="CHEBI:15378"/>
        <dbReference type="ChEBI" id="CHEBI:30616"/>
        <dbReference type="ChEBI" id="CHEBI:33019"/>
        <dbReference type="ChEBI" id="CHEBI:58095"/>
        <dbReference type="ChEBI" id="CHEBI:78442"/>
        <dbReference type="ChEBI" id="CHEBI:78531"/>
        <dbReference type="ChEBI" id="CHEBI:456215"/>
        <dbReference type="EC" id="6.1.1.20"/>
    </reaction>
</comment>
<dbReference type="OrthoDB" id="1698572at2759"/>
<dbReference type="Pfam" id="PF17759">
    <property type="entry name" value="tRNA_synthFbeta"/>
    <property type="match status" value="1"/>
</dbReference>
<dbReference type="GO" id="GO:0004826">
    <property type="term" value="F:phenylalanine-tRNA ligase activity"/>
    <property type="evidence" value="ECO:0007669"/>
    <property type="project" value="UniProtKB-EC"/>
</dbReference>
<evidence type="ECO:0000256" key="2">
    <source>
        <dbReference type="ARBA" id="ARBA00049255"/>
    </source>
</evidence>